<dbReference type="PANTHER" id="PTHR43133">
    <property type="entry name" value="RNA POLYMERASE ECF-TYPE SIGMA FACTO"/>
    <property type="match status" value="1"/>
</dbReference>
<keyword evidence="4" id="KW-0804">Transcription</keyword>
<dbReference type="GO" id="GO:0003677">
    <property type="term" value="F:DNA binding"/>
    <property type="evidence" value="ECO:0007669"/>
    <property type="project" value="InterPro"/>
</dbReference>
<dbReference type="InterPro" id="IPR013324">
    <property type="entry name" value="RNA_pol_sigma_r3/r4-like"/>
</dbReference>
<keyword evidence="2" id="KW-0805">Transcription regulation</keyword>
<evidence type="ECO:0000256" key="4">
    <source>
        <dbReference type="ARBA" id="ARBA00023163"/>
    </source>
</evidence>
<dbReference type="Gene3D" id="1.10.1740.10">
    <property type="match status" value="1"/>
</dbReference>
<keyword evidence="8" id="KW-1185">Reference proteome</keyword>
<dbReference type="InterPro" id="IPR014284">
    <property type="entry name" value="RNA_pol_sigma-70_dom"/>
</dbReference>
<comment type="similarity">
    <text evidence="1">Belongs to the sigma-70 factor family. ECF subfamily.</text>
</comment>
<name>A0A2T4YNR0_9SPHN</name>
<sequence>MSGLGERTTILRTLVETYTRPLSRYFTRRVSAPHDVPDLIQEVFLRLSRLEDPNGIRQHDSFIFVTAANVLKDQARRNQARGAGLSDPIDDHSLEGSDFAPDRVLASKYIADALRRALAELPERTRDVFVLRMLEGLKMADVAHAMAISTRAAEKHQARALAHVAERLKDWRR</sequence>
<comment type="caution">
    <text evidence="7">The sequence shown here is derived from an EMBL/GenBank/DDBJ whole genome shotgun (WGS) entry which is preliminary data.</text>
</comment>
<dbReference type="EMBL" id="PZZN01000003">
    <property type="protein sequence ID" value="PTM45030.1"/>
    <property type="molecule type" value="Genomic_DNA"/>
</dbReference>
<dbReference type="GO" id="GO:0016987">
    <property type="term" value="F:sigma factor activity"/>
    <property type="evidence" value="ECO:0007669"/>
    <property type="project" value="UniProtKB-KW"/>
</dbReference>
<protein>
    <submittedName>
        <fullName evidence="7">RNA polymerase sigma-70 factor (ECF subfamily)</fullName>
    </submittedName>
</protein>
<organism evidence="7 8">
    <name type="scientific">Sphingomonas aerolata</name>
    <dbReference type="NCBI Taxonomy" id="185951"/>
    <lineage>
        <taxon>Bacteria</taxon>
        <taxon>Pseudomonadati</taxon>
        <taxon>Pseudomonadota</taxon>
        <taxon>Alphaproteobacteria</taxon>
        <taxon>Sphingomonadales</taxon>
        <taxon>Sphingomonadaceae</taxon>
        <taxon>Sphingomonas</taxon>
    </lineage>
</organism>
<evidence type="ECO:0000259" key="5">
    <source>
        <dbReference type="Pfam" id="PF04542"/>
    </source>
</evidence>
<dbReference type="InterPro" id="IPR013249">
    <property type="entry name" value="RNA_pol_sigma70_r4_t2"/>
</dbReference>
<dbReference type="NCBIfam" id="TIGR02937">
    <property type="entry name" value="sigma70-ECF"/>
    <property type="match status" value="1"/>
</dbReference>
<evidence type="ECO:0000256" key="3">
    <source>
        <dbReference type="ARBA" id="ARBA00023082"/>
    </source>
</evidence>
<dbReference type="InterPro" id="IPR013325">
    <property type="entry name" value="RNA_pol_sigma_r2"/>
</dbReference>
<keyword evidence="3" id="KW-0731">Sigma factor</keyword>
<evidence type="ECO:0000256" key="1">
    <source>
        <dbReference type="ARBA" id="ARBA00010641"/>
    </source>
</evidence>
<dbReference type="Pfam" id="PF04542">
    <property type="entry name" value="Sigma70_r2"/>
    <property type="match status" value="1"/>
</dbReference>
<dbReference type="SUPFAM" id="SSF88659">
    <property type="entry name" value="Sigma3 and sigma4 domains of RNA polymerase sigma factors"/>
    <property type="match status" value="1"/>
</dbReference>
<accession>A0A2T4YNR0</accession>
<dbReference type="Gene3D" id="1.10.10.10">
    <property type="entry name" value="Winged helix-like DNA-binding domain superfamily/Winged helix DNA-binding domain"/>
    <property type="match status" value="1"/>
</dbReference>
<dbReference type="InterPro" id="IPR036388">
    <property type="entry name" value="WH-like_DNA-bd_sf"/>
</dbReference>
<dbReference type="GO" id="GO:0006352">
    <property type="term" value="P:DNA-templated transcription initiation"/>
    <property type="evidence" value="ECO:0007669"/>
    <property type="project" value="InterPro"/>
</dbReference>
<evidence type="ECO:0000313" key="7">
    <source>
        <dbReference type="EMBL" id="PTM45030.1"/>
    </source>
</evidence>
<feature type="domain" description="RNA polymerase sigma factor 70 region 4 type 2" evidence="6">
    <location>
        <begin position="112"/>
        <end position="163"/>
    </location>
</feature>
<reference evidence="7 8" key="1">
    <citation type="submission" date="2018-04" db="EMBL/GenBank/DDBJ databases">
        <title>Genomic Encyclopedia of Type Strains, Phase III (KMG-III): the genomes of soil and plant-associated and newly described type strains.</title>
        <authorList>
            <person name="Whitman W."/>
        </authorList>
    </citation>
    <scope>NUCLEOTIDE SEQUENCE [LARGE SCALE GENOMIC DNA]</scope>
    <source>
        <strain evidence="7 8">NW12</strain>
    </source>
</reference>
<evidence type="ECO:0000259" key="6">
    <source>
        <dbReference type="Pfam" id="PF08281"/>
    </source>
</evidence>
<dbReference type="AlphaFoldDB" id="A0A2T4YNR0"/>
<proteinExistence type="inferred from homology"/>
<dbReference type="RefSeq" id="WP_244180783.1">
    <property type="nucleotide sequence ID" value="NZ_PZZN01000003.1"/>
</dbReference>
<dbReference type="InterPro" id="IPR039425">
    <property type="entry name" value="RNA_pol_sigma-70-like"/>
</dbReference>
<evidence type="ECO:0000256" key="2">
    <source>
        <dbReference type="ARBA" id="ARBA00023015"/>
    </source>
</evidence>
<dbReference type="PANTHER" id="PTHR43133:SF63">
    <property type="entry name" value="RNA POLYMERASE SIGMA FACTOR FECI-RELATED"/>
    <property type="match status" value="1"/>
</dbReference>
<dbReference type="Proteomes" id="UP000240996">
    <property type="component" value="Unassembled WGS sequence"/>
</dbReference>
<gene>
    <name evidence="7" type="ORF">C8J24_3247</name>
</gene>
<dbReference type="CDD" id="cd06171">
    <property type="entry name" value="Sigma70_r4"/>
    <property type="match status" value="1"/>
</dbReference>
<dbReference type="Pfam" id="PF08281">
    <property type="entry name" value="Sigma70_r4_2"/>
    <property type="match status" value="1"/>
</dbReference>
<evidence type="ECO:0000313" key="8">
    <source>
        <dbReference type="Proteomes" id="UP000240996"/>
    </source>
</evidence>
<dbReference type="SUPFAM" id="SSF88946">
    <property type="entry name" value="Sigma2 domain of RNA polymerase sigma factors"/>
    <property type="match status" value="1"/>
</dbReference>
<dbReference type="InterPro" id="IPR007627">
    <property type="entry name" value="RNA_pol_sigma70_r2"/>
</dbReference>
<feature type="domain" description="RNA polymerase sigma-70 region 2" evidence="5">
    <location>
        <begin position="14"/>
        <end position="80"/>
    </location>
</feature>